<dbReference type="GO" id="GO:0008270">
    <property type="term" value="F:zinc ion binding"/>
    <property type="evidence" value="ECO:0007669"/>
    <property type="project" value="InterPro"/>
</dbReference>
<dbReference type="CDD" id="cd12148">
    <property type="entry name" value="fungal_TF_MHR"/>
    <property type="match status" value="1"/>
</dbReference>
<keyword evidence="3" id="KW-0805">Transcription regulation</keyword>
<evidence type="ECO:0000256" key="7">
    <source>
        <dbReference type="SAM" id="MobiDB-lite"/>
    </source>
</evidence>
<gene>
    <name evidence="9" type="ORF">N7476_004460</name>
</gene>
<evidence type="ECO:0000256" key="5">
    <source>
        <dbReference type="ARBA" id="ARBA00023163"/>
    </source>
</evidence>
<dbReference type="Pfam" id="PF04082">
    <property type="entry name" value="Fungal_trans"/>
    <property type="match status" value="1"/>
</dbReference>
<keyword evidence="2" id="KW-0862">Zinc</keyword>
<evidence type="ECO:0000313" key="10">
    <source>
        <dbReference type="Proteomes" id="UP001147746"/>
    </source>
</evidence>
<reference evidence="9" key="2">
    <citation type="journal article" date="2023" name="IMA Fungus">
        <title>Comparative genomic study of the Penicillium genus elucidates a diverse pangenome and 15 lateral gene transfer events.</title>
        <authorList>
            <person name="Petersen C."/>
            <person name="Sorensen T."/>
            <person name="Nielsen M.R."/>
            <person name="Sondergaard T.E."/>
            <person name="Sorensen J.L."/>
            <person name="Fitzpatrick D.A."/>
            <person name="Frisvad J.C."/>
            <person name="Nielsen K.L."/>
        </authorList>
    </citation>
    <scope>NUCLEOTIDE SEQUENCE</scope>
    <source>
        <strain evidence="9">IBT 21472</strain>
    </source>
</reference>
<keyword evidence="6" id="KW-0539">Nucleus</keyword>
<dbReference type="InterPro" id="IPR007219">
    <property type="entry name" value="XnlR_reg_dom"/>
</dbReference>
<dbReference type="Proteomes" id="UP001147746">
    <property type="component" value="Unassembled WGS sequence"/>
</dbReference>
<evidence type="ECO:0000256" key="1">
    <source>
        <dbReference type="ARBA" id="ARBA00022723"/>
    </source>
</evidence>
<keyword evidence="4" id="KW-0238">DNA-binding</keyword>
<dbReference type="PANTHER" id="PTHR31313:SF86">
    <property type="entry name" value="ZN(2)-C6 FUNGAL-TYPE DOMAIN-CONTAINING PROTEIN"/>
    <property type="match status" value="1"/>
</dbReference>
<evidence type="ECO:0000256" key="2">
    <source>
        <dbReference type="ARBA" id="ARBA00022833"/>
    </source>
</evidence>
<evidence type="ECO:0000256" key="3">
    <source>
        <dbReference type="ARBA" id="ARBA00023015"/>
    </source>
</evidence>
<proteinExistence type="predicted"/>
<protein>
    <recommendedName>
        <fullName evidence="8">Xylanolytic transcriptional activator regulatory domain-containing protein</fullName>
    </recommendedName>
</protein>
<reference evidence="9" key="1">
    <citation type="submission" date="2022-12" db="EMBL/GenBank/DDBJ databases">
        <authorList>
            <person name="Petersen C."/>
        </authorList>
    </citation>
    <scope>NUCLEOTIDE SEQUENCE</scope>
    <source>
        <strain evidence="9">IBT 21472</strain>
    </source>
</reference>
<keyword evidence="5" id="KW-0804">Transcription</keyword>
<keyword evidence="1" id="KW-0479">Metal-binding</keyword>
<dbReference type="EMBL" id="JAPZBO010000003">
    <property type="protein sequence ID" value="KAJ5321458.1"/>
    <property type="molecule type" value="Genomic_DNA"/>
</dbReference>
<name>A0A9W9U6L6_9EURO</name>
<evidence type="ECO:0000256" key="4">
    <source>
        <dbReference type="ARBA" id="ARBA00023125"/>
    </source>
</evidence>
<dbReference type="InterPro" id="IPR051615">
    <property type="entry name" value="Transcr_Regulatory_Elem"/>
</dbReference>
<evidence type="ECO:0000256" key="6">
    <source>
        <dbReference type="ARBA" id="ARBA00023242"/>
    </source>
</evidence>
<keyword evidence="10" id="KW-1185">Reference proteome</keyword>
<evidence type="ECO:0000259" key="8">
    <source>
        <dbReference type="Pfam" id="PF04082"/>
    </source>
</evidence>
<evidence type="ECO:0000313" key="9">
    <source>
        <dbReference type="EMBL" id="KAJ5321458.1"/>
    </source>
</evidence>
<dbReference type="PANTHER" id="PTHR31313">
    <property type="entry name" value="TY1 ENHANCER ACTIVATOR"/>
    <property type="match status" value="1"/>
</dbReference>
<sequence length="658" mass="74451">MSNIRPTNHRITQLEQENASLRRQFLQMRNENVPNETSSMQPEPALVAISPTRSQLTVSTPQDFRFSPIDHPSSRGSHPEVPDSDHHRNSISLYHGPTSAVYDDTTNSGAGDENTELSNSPIKDEWTRHLLFAETARQRQLEPLNLAAGKLDFDEVDPEIGMHLLSIYWSRQLYTAQIIYRPAFMRDMACGGTYFSRLLLNAIFFTVSKHCPRPEIRSDPEDITTAGWRFRQRFTELLRDSFDKSEITTLQALLIMSNSLFSRCDERSLSWLYAGNAFNMIIDLGLHVLPSSNKMSAEELEVRKRVLWGAYCERSKSQLPEMLLIIRRLAIDKIQCLYQGRPPLLRQINFKASLNFLDEYDELDSFQDITYKSVHQGPAIPSLNVSLLSKLCELSTITERILCELYSESQSMNQRQSQKISKDINSDLSKWRQGLPPQIDYLLHSSESVLLPQSFCLLALSNVLIILAQRPLFTAHNHSHNSTTAYESVNICTTAANQIVQILRDYSQNFSITTAPYMLSYATYISATIHARIVAQKGRNSNSFQSLMLCRTVLREHQCLYMAAGKAGANLDRLIARLGIEVRDGVQGWNGGTDPGLGFGEQVEEAVAAVEREGLTEGTDMGTPQLNWELSDLDLETIAQGFRLDGELHYLMHPVGIR</sequence>
<dbReference type="GO" id="GO:0003677">
    <property type="term" value="F:DNA binding"/>
    <property type="evidence" value="ECO:0007669"/>
    <property type="project" value="UniProtKB-KW"/>
</dbReference>
<feature type="domain" description="Xylanolytic transcriptional activator regulatory" evidence="8">
    <location>
        <begin position="165"/>
        <end position="312"/>
    </location>
</feature>
<dbReference type="AlphaFoldDB" id="A0A9W9U6L6"/>
<dbReference type="GO" id="GO:0006351">
    <property type="term" value="P:DNA-templated transcription"/>
    <property type="evidence" value="ECO:0007669"/>
    <property type="project" value="InterPro"/>
</dbReference>
<comment type="caution">
    <text evidence="9">The sequence shown here is derived from an EMBL/GenBank/DDBJ whole genome shotgun (WGS) entry which is preliminary data.</text>
</comment>
<feature type="compositionally biased region" description="Basic and acidic residues" evidence="7">
    <location>
        <begin position="77"/>
        <end position="88"/>
    </location>
</feature>
<accession>A0A9W9U6L6</accession>
<feature type="region of interest" description="Disordered" evidence="7">
    <location>
        <begin position="62"/>
        <end position="119"/>
    </location>
</feature>
<organism evidence="9 10">
    <name type="scientific">Penicillium atrosanguineum</name>
    <dbReference type="NCBI Taxonomy" id="1132637"/>
    <lineage>
        <taxon>Eukaryota</taxon>
        <taxon>Fungi</taxon>
        <taxon>Dikarya</taxon>
        <taxon>Ascomycota</taxon>
        <taxon>Pezizomycotina</taxon>
        <taxon>Eurotiomycetes</taxon>
        <taxon>Eurotiomycetidae</taxon>
        <taxon>Eurotiales</taxon>
        <taxon>Aspergillaceae</taxon>
        <taxon>Penicillium</taxon>
    </lineage>
</organism>